<reference evidence="2 3" key="1">
    <citation type="submission" date="2024-01" db="EMBL/GenBank/DDBJ databases">
        <title>The genomes of 5 underutilized Papilionoideae crops provide insights into root nodulation and disease resistanc.</title>
        <authorList>
            <person name="Jiang F."/>
        </authorList>
    </citation>
    <scope>NUCLEOTIDE SEQUENCE [LARGE SCALE GENOMIC DNA]</scope>
    <source>
        <strain evidence="2">LVBAO_FW01</strain>
        <tissue evidence="2">Leaves</tissue>
    </source>
</reference>
<gene>
    <name evidence="2" type="ORF">VNO77_24968</name>
</gene>
<keyword evidence="1" id="KW-1133">Transmembrane helix</keyword>
<evidence type="ECO:0000256" key="1">
    <source>
        <dbReference type="SAM" id="Phobius"/>
    </source>
</evidence>
<keyword evidence="1" id="KW-0812">Transmembrane</keyword>
<evidence type="ECO:0000313" key="2">
    <source>
        <dbReference type="EMBL" id="KAK7330769.1"/>
    </source>
</evidence>
<evidence type="ECO:0000313" key="3">
    <source>
        <dbReference type="Proteomes" id="UP001367508"/>
    </source>
</evidence>
<dbReference type="PANTHER" id="PTHR31549">
    <property type="entry name" value="PROTEIN, PUTATIVE (DUF247)-RELATED-RELATED"/>
    <property type="match status" value="1"/>
</dbReference>
<dbReference type="Proteomes" id="UP001367508">
    <property type="component" value="Unassembled WGS sequence"/>
</dbReference>
<sequence>MGSKAKAFDEARKRGTMIAEELRSSQKDFRMRGNEVWRPKIQKVPDYMGGRQEFKTSYTPTLISIGPLHWYKLYMGQGSEYKRRWTAMYLQDTNQTYDCLFERLYSSFEDSENILWCSYNCVGIEGEDNYQDENIKHSNDDNGTKDWMETYFMLMEDGCSILQVLDRSLGSKNPEKELMVSTDKLVRVHQDLLLLENQLPYEFLKLICNDTARLKRCMRNFLVIHGVEKNEELSTIVQVQEEKEEEEPLHLLDYLRRTLLRRDHMQIHKEIKLKKMKRRSLHFRKYRIGTIRELQAAGIQVSKCPHSTSFYPSFDTSEGKLQLPEITVDGSTATMFLNLIAYEMCPDFNNNFEISSFIVFLSSLIDQPEDAKELRLAGILRNELATDKEVADLFNKMDIVLVPETTRFADIRDQIEAHFASKRGKIKVMGWMVEAYNNYFRSPWAIIALLAAILGLTLTFIQTWYAIHPKGS</sequence>
<name>A0AAN9QD73_CANGL</name>
<dbReference type="PANTHER" id="PTHR31549:SF191">
    <property type="entry name" value="DUF247 DOMAIN PROTEIN"/>
    <property type="match status" value="1"/>
</dbReference>
<organism evidence="2 3">
    <name type="scientific">Canavalia gladiata</name>
    <name type="common">Sword bean</name>
    <name type="synonym">Dolichos gladiatus</name>
    <dbReference type="NCBI Taxonomy" id="3824"/>
    <lineage>
        <taxon>Eukaryota</taxon>
        <taxon>Viridiplantae</taxon>
        <taxon>Streptophyta</taxon>
        <taxon>Embryophyta</taxon>
        <taxon>Tracheophyta</taxon>
        <taxon>Spermatophyta</taxon>
        <taxon>Magnoliopsida</taxon>
        <taxon>eudicotyledons</taxon>
        <taxon>Gunneridae</taxon>
        <taxon>Pentapetalae</taxon>
        <taxon>rosids</taxon>
        <taxon>fabids</taxon>
        <taxon>Fabales</taxon>
        <taxon>Fabaceae</taxon>
        <taxon>Papilionoideae</taxon>
        <taxon>50 kb inversion clade</taxon>
        <taxon>NPAAA clade</taxon>
        <taxon>indigoferoid/millettioid clade</taxon>
        <taxon>Phaseoleae</taxon>
        <taxon>Canavalia</taxon>
    </lineage>
</organism>
<dbReference type="EMBL" id="JAYMYQ010000005">
    <property type="protein sequence ID" value="KAK7330769.1"/>
    <property type="molecule type" value="Genomic_DNA"/>
</dbReference>
<dbReference type="InterPro" id="IPR004158">
    <property type="entry name" value="DUF247_pln"/>
</dbReference>
<comment type="caution">
    <text evidence="2">The sequence shown here is derived from an EMBL/GenBank/DDBJ whole genome shotgun (WGS) entry which is preliminary data.</text>
</comment>
<feature type="transmembrane region" description="Helical" evidence="1">
    <location>
        <begin position="444"/>
        <end position="467"/>
    </location>
</feature>
<keyword evidence="1" id="KW-0472">Membrane</keyword>
<protein>
    <submittedName>
        <fullName evidence="2">Uncharacterized protein</fullName>
    </submittedName>
</protein>
<dbReference type="Pfam" id="PF03140">
    <property type="entry name" value="DUF247"/>
    <property type="match status" value="1"/>
</dbReference>
<keyword evidence="3" id="KW-1185">Reference proteome</keyword>
<proteinExistence type="predicted"/>
<dbReference type="AlphaFoldDB" id="A0AAN9QD73"/>
<accession>A0AAN9QD73</accession>